<evidence type="ECO:0000259" key="2">
    <source>
        <dbReference type="PROSITE" id="PS50146"/>
    </source>
</evidence>
<dbReference type="GeneID" id="106809160"/>
<dbReference type="Pfam" id="PF19280">
    <property type="entry name" value="CERK_C"/>
    <property type="match status" value="1"/>
</dbReference>
<proteinExistence type="predicted"/>
<accession>A0ABM1E608</accession>
<dbReference type="PROSITE" id="PS50146">
    <property type="entry name" value="DAGK"/>
    <property type="match status" value="1"/>
</dbReference>
<dbReference type="Pfam" id="PF00781">
    <property type="entry name" value="DAGK_cat"/>
    <property type="match status" value="1"/>
</dbReference>
<organism evidence="3 4">
    <name type="scientific">Priapulus caudatus</name>
    <name type="common">Priapulid worm</name>
    <dbReference type="NCBI Taxonomy" id="37621"/>
    <lineage>
        <taxon>Eukaryota</taxon>
        <taxon>Metazoa</taxon>
        <taxon>Ecdysozoa</taxon>
        <taxon>Scalidophora</taxon>
        <taxon>Priapulida</taxon>
        <taxon>Priapulimorpha</taxon>
        <taxon>Priapulimorphida</taxon>
        <taxon>Priapulidae</taxon>
        <taxon>Priapulus</taxon>
    </lineage>
</organism>
<dbReference type="RefSeq" id="XP_014667629.1">
    <property type="nucleotide sequence ID" value="XM_014812143.1"/>
</dbReference>
<gene>
    <name evidence="4" type="primary">LOC106809160</name>
</gene>
<dbReference type="SUPFAM" id="SSF111331">
    <property type="entry name" value="NAD kinase/diacylglycerol kinase-like"/>
    <property type="match status" value="1"/>
</dbReference>
<feature type="compositionally biased region" description="Polar residues" evidence="1">
    <location>
        <begin position="519"/>
        <end position="535"/>
    </location>
</feature>
<dbReference type="Gene3D" id="3.40.50.10330">
    <property type="entry name" value="Probable inorganic polyphosphate/atp-NAD kinase, domain 1"/>
    <property type="match status" value="1"/>
</dbReference>
<keyword evidence="3" id="KW-1185">Reference proteome</keyword>
<dbReference type="Pfam" id="PF25382">
    <property type="entry name" value="PH_CERK"/>
    <property type="match status" value="1"/>
</dbReference>
<dbReference type="InterPro" id="IPR017438">
    <property type="entry name" value="ATP-NAD_kinase_N"/>
</dbReference>
<dbReference type="SMART" id="SM00046">
    <property type="entry name" value="DAGKc"/>
    <property type="match status" value="1"/>
</dbReference>
<protein>
    <submittedName>
        <fullName evidence="4">Ceramide kinase-like</fullName>
    </submittedName>
</protein>
<evidence type="ECO:0000313" key="3">
    <source>
        <dbReference type="Proteomes" id="UP000695022"/>
    </source>
</evidence>
<dbReference type="Gene3D" id="2.60.200.40">
    <property type="match status" value="1"/>
</dbReference>
<feature type="region of interest" description="Disordered" evidence="1">
    <location>
        <begin position="516"/>
        <end position="535"/>
    </location>
</feature>
<dbReference type="InterPro" id="IPR045363">
    <property type="entry name" value="CERK_C"/>
</dbReference>
<feature type="domain" description="DAGKc" evidence="2">
    <location>
        <begin position="124"/>
        <end position="275"/>
    </location>
</feature>
<reference evidence="4" key="1">
    <citation type="submission" date="2025-08" db="UniProtKB">
        <authorList>
            <consortium name="RefSeq"/>
        </authorList>
    </citation>
    <scope>IDENTIFICATION</scope>
</reference>
<dbReference type="Proteomes" id="UP000695022">
    <property type="component" value="Unplaced"/>
</dbReference>
<dbReference type="InterPro" id="IPR016064">
    <property type="entry name" value="NAD/diacylglycerol_kinase_sf"/>
</dbReference>
<sequence length="535" mass="59438">MWIFSSPVEFDGVHRFLKLSKDILLIEEAEDARGLTNRCVGQVLTSEIIAVLPVKTEVSYVEHSKHNAYELKPINCGIVTFTCHVVKRISNHRWRDHHWLFRCADASICQKWQDRIKAVLAGFQRPQSLIVFINPFGGKRKAPKIYETKVAPYFQLAGIRARVIMTERAGHAYDTIVADPDIDKLDGIVCVGGDGMYAEVLNGLLTRTQRRHGVSQDSMNTHLVSPDMRIGIIPAGSTDAVVYGTVGINDAITSALHIVIGDKVAIDVSAVHHNHKLLAYCSSLLAYGYYGDAVVDSERHRWMGPKRYDYSGFKKFVRNISYEGEVRFLPHEDTPGKLDDGTSCHSGCTVCQQAGDKARKLRSEDVSFENGNWQTISGRFLAVNSVTMSCLCHMSPNGLSPFAHIGDGCTDLILVHDTSRFNYMRHLWRTATTKGHPLNMGFVQAFRVKAYSFRPLVAGSLSTLNSTGNNSNMVCQEGPTTSVWNCDGEIIKEPAIDVRVHCQLVKIFGRGIEEEDDSSCTMSCNPRASTKSPPI</sequence>
<name>A0ABM1E608_PRICU</name>
<dbReference type="InterPro" id="IPR001206">
    <property type="entry name" value="Diacylglycerol_kinase_cat_dom"/>
</dbReference>
<evidence type="ECO:0000256" key="1">
    <source>
        <dbReference type="SAM" id="MobiDB-lite"/>
    </source>
</evidence>
<dbReference type="InterPro" id="IPR057465">
    <property type="entry name" value="CERK_PH"/>
</dbReference>
<evidence type="ECO:0000313" key="4">
    <source>
        <dbReference type="RefSeq" id="XP_014667629.1"/>
    </source>
</evidence>
<dbReference type="PANTHER" id="PTHR12358:SF111">
    <property type="entry name" value="CERAMIDE KINASE, ISOFORM A"/>
    <property type="match status" value="1"/>
</dbReference>
<dbReference type="InterPro" id="IPR050187">
    <property type="entry name" value="Lipid_Phosphate_FormReg"/>
</dbReference>
<dbReference type="PANTHER" id="PTHR12358">
    <property type="entry name" value="SPHINGOSINE KINASE"/>
    <property type="match status" value="1"/>
</dbReference>